<dbReference type="Proteomes" id="UP000237631">
    <property type="component" value="Unassembled WGS sequence"/>
</dbReference>
<keyword evidence="1" id="KW-0378">Hydrolase</keyword>
<proteinExistence type="predicted"/>
<accession>A0A2S6BQG6</accession>
<feature type="compositionally biased region" description="Basic and acidic residues" evidence="2">
    <location>
        <begin position="394"/>
        <end position="403"/>
    </location>
</feature>
<comment type="caution">
    <text evidence="3">The sequence shown here is derived from an EMBL/GenBank/DDBJ whole genome shotgun (WGS) entry which is preliminary data.</text>
</comment>
<evidence type="ECO:0000313" key="3">
    <source>
        <dbReference type="EMBL" id="PPJ49700.1"/>
    </source>
</evidence>
<dbReference type="GO" id="GO:0004190">
    <property type="term" value="F:aspartic-type endopeptidase activity"/>
    <property type="evidence" value="ECO:0007669"/>
    <property type="project" value="UniProtKB-KW"/>
</dbReference>
<organism evidence="3 4">
    <name type="scientific">Cercospora berteroae</name>
    <dbReference type="NCBI Taxonomy" id="357750"/>
    <lineage>
        <taxon>Eukaryota</taxon>
        <taxon>Fungi</taxon>
        <taxon>Dikarya</taxon>
        <taxon>Ascomycota</taxon>
        <taxon>Pezizomycotina</taxon>
        <taxon>Dothideomycetes</taxon>
        <taxon>Dothideomycetidae</taxon>
        <taxon>Mycosphaerellales</taxon>
        <taxon>Mycosphaerellaceae</taxon>
        <taxon>Cercospora</taxon>
    </lineage>
</organism>
<feature type="region of interest" description="Disordered" evidence="2">
    <location>
        <begin position="1"/>
        <end position="31"/>
    </location>
</feature>
<reference evidence="4" key="1">
    <citation type="journal article" date="2017" name="bioRxiv">
        <title>Conservation of a gene cluster reveals novel cercosporin biosynthetic mechanisms and extends production to the genus Colletotrichum.</title>
        <authorList>
            <person name="de Jonge R."/>
            <person name="Ebert M.K."/>
            <person name="Huitt-Roehl C.R."/>
            <person name="Pal P."/>
            <person name="Suttle J.C."/>
            <person name="Spanner R.E."/>
            <person name="Neubauer J.D."/>
            <person name="Jurick W.M.II."/>
            <person name="Stott K.A."/>
            <person name="Secor G.A."/>
            <person name="Thomma B.P.H.J."/>
            <person name="Van de Peer Y."/>
            <person name="Townsend C.A."/>
            <person name="Bolton M.D."/>
        </authorList>
    </citation>
    <scope>NUCLEOTIDE SEQUENCE [LARGE SCALE GENOMIC DNA]</scope>
    <source>
        <strain evidence="4">CBS538.71</strain>
    </source>
</reference>
<dbReference type="PROSITE" id="PS00141">
    <property type="entry name" value="ASP_PROTEASE"/>
    <property type="match status" value="1"/>
</dbReference>
<keyword evidence="1" id="KW-0645">Protease</keyword>
<dbReference type="EMBL" id="PNEN01001799">
    <property type="protein sequence ID" value="PPJ49700.1"/>
    <property type="molecule type" value="Genomic_DNA"/>
</dbReference>
<protein>
    <submittedName>
        <fullName evidence="3">Uncharacterized protein</fullName>
    </submittedName>
</protein>
<dbReference type="GO" id="GO:0006508">
    <property type="term" value="P:proteolysis"/>
    <property type="evidence" value="ECO:0007669"/>
    <property type="project" value="InterPro"/>
</dbReference>
<evidence type="ECO:0000313" key="4">
    <source>
        <dbReference type="Proteomes" id="UP000237631"/>
    </source>
</evidence>
<dbReference type="AlphaFoldDB" id="A0A2S6BQG6"/>
<keyword evidence="1" id="KW-0064">Aspartyl protease</keyword>
<evidence type="ECO:0000256" key="1">
    <source>
        <dbReference type="ARBA" id="ARBA00022750"/>
    </source>
</evidence>
<dbReference type="InterPro" id="IPR021109">
    <property type="entry name" value="Peptidase_aspartic_dom_sf"/>
</dbReference>
<evidence type="ECO:0000256" key="2">
    <source>
        <dbReference type="SAM" id="MobiDB-lite"/>
    </source>
</evidence>
<gene>
    <name evidence="3" type="ORF">CBER1_02870</name>
</gene>
<dbReference type="Gene3D" id="2.40.70.10">
    <property type="entry name" value="Acid Proteases"/>
    <property type="match status" value="1"/>
</dbReference>
<dbReference type="OrthoDB" id="3648733at2759"/>
<feature type="region of interest" description="Disordered" evidence="2">
    <location>
        <begin position="378"/>
        <end position="407"/>
    </location>
</feature>
<dbReference type="InterPro" id="IPR001969">
    <property type="entry name" value="Aspartic_peptidase_AS"/>
</dbReference>
<keyword evidence="4" id="KW-1185">Reference proteome</keyword>
<sequence>MTKRTARKRDREANSADAGASPKRARHDKSDRKVNYPSFYTTVRIFLTAGMAKITKCCLDSGYQSRGQQAHINPSVVRKMGLKPYKTHRSYTLADGSRAINEDAIDLPLTFETPNSTVTVDTTLFVNSQDVDGYSILVGTGILHTLGAMQDHQPNPSKCFITIPNSGTREELVSDPPSSKATATWLPKPHYTYHLELSSISALATSGCQALPSVAWTQLGTSRELHAKVSYIQERGLLDSSKMEKLDRVIQMVAEQERREFWRLAKINEDEDRKSLNQKVDNQFSLPDANYKLRYTYEVSASDSSGMAYIKQEPVDDFDDYDDSRSLQRYREPVDSGSPYRPVRIKQQIIGLSAQAPHYTANREPFPFKERHERISQRALGQPAQSLPSYTADRGGELSERSRQVGQAKRYGNYPDGIFGNVFETTGMIVGSTTCLRVTHMMIDTGASSIIISAAAAEQANLTIIACDPQTFTLADGSQITYNHLAHFELYISGIHNKVVAFIDQGNSGHHILLGKPGIKTFNATANFSYGRMKETRWFMAQDETGLRGRKILLHEDPASVAPILISYGRYEGLKLAMRLGETATQRNSREVLERADKKRDKLYKKHEKNVLRRRDVRDFPDLFGRQSE</sequence>
<dbReference type="Pfam" id="PF13975">
    <property type="entry name" value="gag-asp_proteas"/>
    <property type="match status" value="1"/>
</dbReference>
<dbReference type="SUPFAM" id="SSF50630">
    <property type="entry name" value="Acid proteases"/>
    <property type="match status" value="1"/>
</dbReference>
<name>A0A2S6BQG6_9PEZI</name>